<sequence>MKNILNFVDANREEMLELWKTLVSIESGSYNKKGIDTIANKLKNILEAENFTIDILDFENAGAALIGKSKYEGNEKPICLTGHMDTVFKDGALEKNPFIIKEGKVYGPGVIDMKGGIVALVYAIKALNSINYKKRPIKIILIGDEEVGHANSNLSKVLPEEFKECCATFNLETGRIGNAIVTQRKGCASFILEVYGTAAHAGNDYEKGRNAILEIAHKIIDIQNLTNIKEGTTLNVGIVNGGTAGNVVPEYAKATIDVRFLKKDKLQEITEELEKIANKTYLEGTKTKIFCESIMHPMEVIAGTKELFETLRKTSLELGLDEPYEKTVGGGSDASYSTMVGVPALCGLGVQGKYQHTDKEYGNLESLFERTKLLAATILKL</sequence>
<dbReference type="PIRSF" id="PIRSF037238">
    <property type="entry name" value="Carboxypeptidase_G2"/>
    <property type="match status" value="1"/>
</dbReference>
<dbReference type="CDD" id="cd03885">
    <property type="entry name" value="M20_CPDG2"/>
    <property type="match status" value="1"/>
</dbReference>
<evidence type="ECO:0000256" key="2">
    <source>
        <dbReference type="ARBA" id="ARBA00022801"/>
    </source>
</evidence>
<name>A0ABW8TL31_9CLOT</name>
<reference evidence="4 5" key="1">
    <citation type="submission" date="2024-11" db="EMBL/GenBank/DDBJ databases">
        <authorList>
            <person name="Heng Y.C."/>
            <person name="Lim A.C.H."/>
            <person name="Lee J.K.Y."/>
            <person name="Kittelmann S."/>
        </authorList>
    </citation>
    <scope>NUCLEOTIDE SEQUENCE [LARGE SCALE GENOMIC DNA]</scope>
    <source>
        <strain evidence="4 5">WILCCON 0114</strain>
    </source>
</reference>
<accession>A0ABW8TL31</accession>
<gene>
    <name evidence="4" type="ORF">ACJDT4_19215</name>
</gene>
<comment type="caution">
    <text evidence="4">The sequence shown here is derived from an EMBL/GenBank/DDBJ whole genome shotgun (WGS) entry which is preliminary data.</text>
</comment>
<protein>
    <submittedName>
        <fullName evidence="4">M20 family metallopeptidase</fullName>
    </submittedName>
</protein>
<keyword evidence="2" id="KW-0378">Hydrolase</keyword>
<dbReference type="Proteomes" id="UP001623592">
    <property type="component" value="Unassembled WGS sequence"/>
</dbReference>
<dbReference type="Gene3D" id="3.40.630.10">
    <property type="entry name" value="Zn peptidases"/>
    <property type="match status" value="1"/>
</dbReference>
<dbReference type="SUPFAM" id="SSF55031">
    <property type="entry name" value="Bacterial exopeptidase dimerisation domain"/>
    <property type="match status" value="1"/>
</dbReference>
<dbReference type="InterPro" id="IPR017150">
    <property type="entry name" value="Pept_M20_glutamate_carboxypep"/>
</dbReference>
<dbReference type="PANTHER" id="PTHR43808:SF9">
    <property type="entry name" value="BLL0789 PROTEIN"/>
    <property type="match status" value="1"/>
</dbReference>
<dbReference type="InterPro" id="IPR011650">
    <property type="entry name" value="Peptidase_M20_dimer"/>
</dbReference>
<evidence type="ECO:0000313" key="5">
    <source>
        <dbReference type="Proteomes" id="UP001623592"/>
    </source>
</evidence>
<feature type="domain" description="Peptidase M20 dimerisation" evidence="3">
    <location>
        <begin position="183"/>
        <end position="284"/>
    </location>
</feature>
<dbReference type="InterPro" id="IPR050072">
    <property type="entry name" value="Peptidase_M20A"/>
</dbReference>
<dbReference type="PANTHER" id="PTHR43808">
    <property type="entry name" value="ACETYLORNITHINE DEACETYLASE"/>
    <property type="match status" value="1"/>
</dbReference>
<dbReference type="RefSeq" id="WP_406789201.1">
    <property type="nucleotide sequence ID" value="NZ_JBJIAA010000018.1"/>
</dbReference>
<evidence type="ECO:0000313" key="4">
    <source>
        <dbReference type="EMBL" id="MFL0252547.1"/>
    </source>
</evidence>
<keyword evidence="5" id="KW-1185">Reference proteome</keyword>
<dbReference type="Pfam" id="PF01546">
    <property type="entry name" value="Peptidase_M20"/>
    <property type="match status" value="1"/>
</dbReference>
<dbReference type="InterPro" id="IPR036264">
    <property type="entry name" value="Bact_exopeptidase_dim_dom"/>
</dbReference>
<dbReference type="SUPFAM" id="SSF53187">
    <property type="entry name" value="Zn-dependent exopeptidases"/>
    <property type="match status" value="1"/>
</dbReference>
<keyword evidence="1" id="KW-0479">Metal-binding</keyword>
<dbReference type="InterPro" id="IPR002933">
    <property type="entry name" value="Peptidase_M20"/>
</dbReference>
<dbReference type="EMBL" id="JBJIAA010000018">
    <property type="protein sequence ID" value="MFL0252547.1"/>
    <property type="molecule type" value="Genomic_DNA"/>
</dbReference>
<organism evidence="4 5">
    <name type="scientific">Clostridium neuense</name>
    <dbReference type="NCBI Taxonomy" id="1728934"/>
    <lineage>
        <taxon>Bacteria</taxon>
        <taxon>Bacillati</taxon>
        <taxon>Bacillota</taxon>
        <taxon>Clostridia</taxon>
        <taxon>Eubacteriales</taxon>
        <taxon>Clostridiaceae</taxon>
        <taxon>Clostridium</taxon>
    </lineage>
</organism>
<dbReference type="Pfam" id="PF07687">
    <property type="entry name" value="M20_dimer"/>
    <property type="match status" value="1"/>
</dbReference>
<proteinExistence type="predicted"/>
<evidence type="ECO:0000256" key="1">
    <source>
        <dbReference type="ARBA" id="ARBA00022723"/>
    </source>
</evidence>
<dbReference type="Gene3D" id="3.30.70.360">
    <property type="match status" value="1"/>
</dbReference>
<evidence type="ECO:0000259" key="3">
    <source>
        <dbReference type="Pfam" id="PF07687"/>
    </source>
</evidence>